<organism evidence="2 3">
    <name type="scientific">Eleginops maclovinus</name>
    <name type="common">Patagonian blennie</name>
    <name type="synonym">Eleginus maclovinus</name>
    <dbReference type="NCBI Taxonomy" id="56733"/>
    <lineage>
        <taxon>Eukaryota</taxon>
        <taxon>Metazoa</taxon>
        <taxon>Chordata</taxon>
        <taxon>Craniata</taxon>
        <taxon>Vertebrata</taxon>
        <taxon>Euteleostomi</taxon>
        <taxon>Actinopterygii</taxon>
        <taxon>Neopterygii</taxon>
        <taxon>Teleostei</taxon>
        <taxon>Neoteleostei</taxon>
        <taxon>Acanthomorphata</taxon>
        <taxon>Eupercaria</taxon>
        <taxon>Perciformes</taxon>
        <taxon>Notothenioidei</taxon>
        <taxon>Eleginopidae</taxon>
        <taxon>Eleginops</taxon>
    </lineage>
</organism>
<protein>
    <submittedName>
        <fullName evidence="2">Uncharacterized protein</fullName>
    </submittedName>
</protein>
<evidence type="ECO:0000313" key="2">
    <source>
        <dbReference type="EMBL" id="KAK5855483.1"/>
    </source>
</evidence>
<dbReference type="EMBL" id="JAUZQC010000018">
    <property type="protein sequence ID" value="KAK5855483.1"/>
    <property type="molecule type" value="Genomic_DNA"/>
</dbReference>
<name>A0AAN7X3D7_ELEMC</name>
<gene>
    <name evidence="2" type="ORF">PBY51_005581</name>
</gene>
<reference evidence="2 3" key="1">
    <citation type="journal article" date="2023" name="Genes (Basel)">
        <title>Chromosome-Level Genome Assembly and Circadian Gene Repertoire of the Patagonia Blennie Eleginops maclovinus-The Closest Ancestral Proxy of Antarctic Cryonotothenioids.</title>
        <authorList>
            <person name="Cheng C.C."/>
            <person name="Rivera-Colon A.G."/>
            <person name="Minhas B.F."/>
            <person name="Wilson L."/>
            <person name="Rayamajhi N."/>
            <person name="Vargas-Chacoff L."/>
            <person name="Catchen J.M."/>
        </authorList>
    </citation>
    <scope>NUCLEOTIDE SEQUENCE [LARGE SCALE GENOMIC DNA]</scope>
    <source>
        <strain evidence="2">JMC-PN-2008</strain>
    </source>
</reference>
<comment type="caution">
    <text evidence="2">The sequence shown here is derived from an EMBL/GenBank/DDBJ whole genome shotgun (WGS) entry which is preliminary data.</text>
</comment>
<keyword evidence="3" id="KW-1185">Reference proteome</keyword>
<accession>A0AAN7X3D7</accession>
<sequence>MEIRGADQSSPPLDELLARLSKDPLPAKRCGSNTDVSALEPNQPPSLKFHPDTRHPDSCKRCSASTCLTPPSSLCWTGVRGDI</sequence>
<dbReference type="Proteomes" id="UP001346869">
    <property type="component" value="Unassembled WGS sequence"/>
</dbReference>
<dbReference type="AlphaFoldDB" id="A0AAN7X3D7"/>
<reference evidence="2 3" key="2">
    <citation type="journal article" date="2023" name="Mol. Biol. Evol.">
        <title>Genomics of Secondarily Temperate Adaptation in the Only Non-Antarctic Icefish.</title>
        <authorList>
            <person name="Rivera-Colon A.G."/>
            <person name="Rayamajhi N."/>
            <person name="Minhas B.F."/>
            <person name="Madrigal G."/>
            <person name="Bilyk K.T."/>
            <person name="Yoon V."/>
            <person name="Hune M."/>
            <person name="Gregory S."/>
            <person name="Cheng C.H.C."/>
            <person name="Catchen J.M."/>
        </authorList>
    </citation>
    <scope>NUCLEOTIDE SEQUENCE [LARGE SCALE GENOMIC DNA]</scope>
    <source>
        <strain evidence="2">JMC-PN-2008</strain>
    </source>
</reference>
<evidence type="ECO:0000256" key="1">
    <source>
        <dbReference type="SAM" id="MobiDB-lite"/>
    </source>
</evidence>
<feature type="region of interest" description="Disordered" evidence="1">
    <location>
        <begin position="22"/>
        <end position="54"/>
    </location>
</feature>
<evidence type="ECO:0000313" key="3">
    <source>
        <dbReference type="Proteomes" id="UP001346869"/>
    </source>
</evidence>
<proteinExistence type="predicted"/>